<dbReference type="CDD" id="cd17546">
    <property type="entry name" value="REC_hyHK_CKI1_RcsC-like"/>
    <property type="match status" value="1"/>
</dbReference>
<dbReference type="SUPFAM" id="SSF52172">
    <property type="entry name" value="CheY-like"/>
    <property type="match status" value="1"/>
</dbReference>
<dbReference type="PANTHER" id="PTHR43047">
    <property type="entry name" value="TWO-COMPONENT HISTIDINE PROTEIN KINASE"/>
    <property type="match status" value="1"/>
</dbReference>
<organism evidence="9 10">
    <name type="scientific">Pseudaquabacterium terrae</name>
    <dbReference type="NCBI Taxonomy" id="2732868"/>
    <lineage>
        <taxon>Bacteria</taxon>
        <taxon>Pseudomonadati</taxon>
        <taxon>Pseudomonadota</taxon>
        <taxon>Betaproteobacteria</taxon>
        <taxon>Burkholderiales</taxon>
        <taxon>Sphaerotilaceae</taxon>
        <taxon>Pseudaquabacterium</taxon>
    </lineage>
</organism>
<dbReference type="CDD" id="cd00082">
    <property type="entry name" value="HisKA"/>
    <property type="match status" value="1"/>
</dbReference>
<proteinExistence type="predicted"/>
<dbReference type="SMART" id="SM00448">
    <property type="entry name" value="REC"/>
    <property type="match status" value="1"/>
</dbReference>
<dbReference type="EMBL" id="JABRWJ010000004">
    <property type="protein sequence ID" value="NRF68461.1"/>
    <property type="molecule type" value="Genomic_DNA"/>
</dbReference>
<dbReference type="Gene3D" id="3.40.50.2300">
    <property type="match status" value="1"/>
</dbReference>
<reference evidence="9 10" key="1">
    <citation type="submission" date="2020-05" db="EMBL/GenBank/DDBJ databases">
        <title>Aquincola sp. isolate from soil.</title>
        <authorList>
            <person name="Han J."/>
            <person name="Kim D.-U."/>
        </authorList>
    </citation>
    <scope>NUCLEOTIDE SEQUENCE [LARGE SCALE GENOMIC DNA]</scope>
    <source>
        <strain evidence="9 10">S2</strain>
    </source>
</reference>
<dbReference type="Proteomes" id="UP000737171">
    <property type="component" value="Unassembled WGS sequence"/>
</dbReference>
<dbReference type="InterPro" id="IPR019734">
    <property type="entry name" value="TPR_rpt"/>
</dbReference>
<sequence>MQSFVGLWVRPLIVGLLCIPVPQAVHAVLLDRPQLTDNVARDAGAVIRESHNELQQAQRTGDKAAQLLALRKRAYANAFKVDVPAMEADLQLGLPLAREVGDMDAVCEFLAYRALTVEANGDRDRALVLLDEAIALADRHGLVTMAAGLYQRKGGMHDTAGRMAEALAASQQAHALYEKQRDTFGMASVLAQLGRYHLRNASDTGAVDRAVDYFNRALKLGLNKVDHVNTLNALSRIALSRNDFALIRRLYDESIALRPRDEPVDWRDGWRTRLLRHERRFEEAIALLDRVAEDPASNESAPGYRIQLSRAEVLMALGRRQAALEALDTARGKLDRNGALPADAIEYHARSAAVLASLGAHAQAYQAMAELREMERSSHADENRRRAVELHARFQGELKDADNALLRARQTMWMLAFALSVTVLGGIALYLRKRAAAARAEVAHGRELAAAVQAKSEFLANMSHELRSPLNAMLGFSRLLRSEPSLSERGRRDLGVVLSSGEHLYRLIHEVLELSKAGAGRLTLQARVFEPRAMVDELKAMFSLTAAHKGLTLEVGLDEAIPARVQADAMKLRQVLINLLSNAIKFTEHGSVRLRVEQVPQGVRFSVADSGVGIEANELQRLGEAFVQASAGRRAAEGTGLGLALSRRYVELMGGELTLQSRPNEGTTAEFTLPLQPAEPGSLPAESPLAARHVARLAPGTPPLRVLAVDDTADSRQLLVRLLEPLGFEVREAADGLAAVRICQEWSPHLVWMDMRMPVIDGLEATRRIKAAPNAGSIVVIALTASSFEEDRQRMLAAGCNDFLRKPFSEATLLEAMRRHLKVEFVYEADAGANANTAEAEVGELPEAERAALRAALERLDADAIEHTMEAIRVANPPIANRLAPLIDQFRYREVLDLLEQRAEAPVAGR</sequence>
<evidence type="ECO:0000256" key="5">
    <source>
        <dbReference type="ARBA" id="ARBA00022777"/>
    </source>
</evidence>
<dbReference type="SMART" id="SM00387">
    <property type="entry name" value="HATPase_c"/>
    <property type="match status" value="1"/>
</dbReference>
<dbReference type="InterPro" id="IPR003661">
    <property type="entry name" value="HisK_dim/P_dom"/>
</dbReference>
<dbReference type="InterPro" id="IPR011006">
    <property type="entry name" value="CheY-like_superfamily"/>
</dbReference>
<dbReference type="Gene3D" id="1.25.40.10">
    <property type="entry name" value="Tetratricopeptide repeat domain"/>
    <property type="match status" value="1"/>
</dbReference>
<dbReference type="SMART" id="SM00388">
    <property type="entry name" value="HisKA"/>
    <property type="match status" value="1"/>
</dbReference>
<dbReference type="SUPFAM" id="SSF47384">
    <property type="entry name" value="Homodimeric domain of signal transducing histidine kinase"/>
    <property type="match status" value="1"/>
</dbReference>
<dbReference type="SMART" id="SM00028">
    <property type="entry name" value="TPR"/>
    <property type="match status" value="4"/>
</dbReference>
<accession>A0ABX2EIR5</accession>
<evidence type="ECO:0000313" key="10">
    <source>
        <dbReference type="Proteomes" id="UP000737171"/>
    </source>
</evidence>
<feature type="domain" description="Histidine kinase" evidence="7">
    <location>
        <begin position="461"/>
        <end position="677"/>
    </location>
</feature>
<dbReference type="PRINTS" id="PR00344">
    <property type="entry name" value="BCTRLSENSOR"/>
</dbReference>
<dbReference type="SUPFAM" id="SSF55874">
    <property type="entry name" value="ATPase domain of HSP90 chaperone/DNA topoisomerase II/histidine kinase"/>
    <property type="match status" value="1"/>
</dbReference>
<feature type="modified residue" description="4-aspartylphosphate" evidence="6">
    <location>
        <position position="754"/>
    </location>
</feature>
<dbReference type="InterPro" id="IPR001789">
    <property type="entry name" value="Sig_transdc_resp-reg_receiver"/>
</dbReference>
<evidence type="ECO:0000256" key="3">
    <source>
        <dbReference type="ARBA" id="ARBA00022553"/>
    </source>
</evidence>
<dbReference type="InterPro" id="IPR004358">
    <property type="entry name" value="Sig_transdc_His_kin-like_C"/>
</dbReference>
<keyword evidence="10" id="KW-1185">Reference proteome</keyword>
<feature type="domain" description="Response regulatory" evidence="8">
    <location>
        <begin position="705"/>
        <end position="821"/>
    </location>
</feature>
<keyword evidence="3 6" id="KW-0597">Phosphoprotein</keyword>
<evidence type="ECO:0000259" key="7">
    <source>
        <dbReference type="PROSITE" id="PS50109"/>
    </source>
</evidence>
<dbReference type="InterPro" id="IPR005467">
    <property type="entry name" value="His_kinase_dom"/>
</dbReference>
<dbReference type="RefSeq" id="WP_173124125.1">
    <property type="nucleotide sequence ID" value="NZ_JABRWJ010000004.1"/>
</dbReference>
<dbReference type="InterPro" id="IPR036890">
    <property type="entry name" value="HATPase_C_sf"/>
</dbReference>
<evidence type="ECO:0000313" key="9">
    <source>
        <dbReference type="EMBL" id="NRF68461.1"/>
    </source>
</evidence>
<evidence type="ECO:0000256" key="6">
    <source>
        <dbReference type="PROSITE-ProRule" id="PRU00169"/>
    </source>
</evidence>
<comment type="catalytic activity">
    <reaction evidence="1">
        <text>ATP + protein L-histidine = ADP + protein N-phospho-L-histidine.</text>
        <dbReference type="EC" id="2.7.13.3"/>
    </reaction>
</comment>
<dbReference type="InterPro" id="IPR036097">
    <property type="entry name" value="HisK_dim/P_sf"/>
</dbReference>
<dbReference type="Gene3D" id="1.10.287.130">
    <property type="match status" value="1"/>
</dbReference>
<evidence type="ECO:0000256" key="4">
    <source>
        <dbReference type="ARBA" id="ARBA00022679"/>
    </source>
</evidence>
<keyword evidence="5" id="KW-0418">Kinase</keyword>
<protein>
    <recommendedName>
        <fullName evidence="2">histidine kinase</fullName>
        <ecNumber evidence="2">2.7.13.3</ecNumber>
    </recommendedName>
</protein>
<dbReference type="InterPro" id="IPR011990">
    <property type="entry name" value="TPR-like_helical_dom_sf"/>
</dbReference>
<keyword evidence="4" id="KW-0808">Transferase</keyword>
<comment type="caution">
    <text evidence="9">The sequence shown here is derived from an EMBL/GenBank/DDBJ whole genome shotgun (WGS) entry which is preliminary data.</text>
</comment>
<dbReference type="Pfam" id="PF02518">
    <property type="entry name" value="HATPase_c"/>
    <property type="match status" value="1"/>
</dbReference>
<name>A0ABX2EIR5_9BURK</name>
<dbReference type="InterPro" id="IPR003594">
    <property type="entry name" value="HATPase_dom"/>
</dbReference>
<dbReference type="Pfam" id="PF00512">
    <property type="entry name" value="HisKA"/>
    <property type="match status" value="1"/>
</dbReference>
<dbReference type="PROSITE" id="PS50109">
    <property type="entry name" value="HIS_KIN"/>
    <property type="match status" value="1"/>
</dbReference>
<dbReference type="PROSITE" id="PS50110">
    <property type="entry name" value="RESPONSE_REGULATORY"/>
    <property type="match status" value="1"/>
</dbReference>
<dbReference type="Gene3D" id="3.30.565.10">
    <property type="entry name" value="Histidine kinase-like ATPase, C-terminal domain"/>
    <property type="match status" value="1"/>
</dbReference>
<dbReference type="Pfam" id="PF00072">
    <property type="entry name" value="Response_reg"/>
    <property type="match status" value="1"/>
</dbReference>
<evidence type="ECO:0000259" key="8">
    <source>
        <dbReference type="PROSITE" id="PS50110"/>
    </source>
</evidence>
<dbReference type="CDD" id="cd16922">
    <property type="entry name" value="HATPase_EvgS-ArcB-TorS-like"/>
    <property type="match status" value="1"/>
</dbReference>
<dbReference type="EC" id="2.7.13.3" evidence="2"/>
<dbReference type="SUPFAM" id="SSF48452">
    <property type="entry name" value="TPR-like"/>
    <property type="match status" value="2"/>
</dbReference>
<evidence type="ECO:0000256" key="2">
    <source>
        <dbReference type="ARBA" id="ARBA00012438"/>
    </source>
</evidence>
<gene>
    <name evidence="9" type="ORF">HLB44_15815</name>
</gene>
<evidence type="ECO:0000256" key="1">
    <source>
        <dbReference type="ARBA" id="ARBA00000085"/>
    </source>
</evidence>